<sequence>MVVELDMLLQLLLTACFFEVQRPREKGDD</sequence>
<reference evidence="1" key="1">
    <citation type="submission" date="2018-02" db="EMBL/GenBank/DDBJ databases">
        <title>Rhizophora mucronata_Transcriptome.</title>
        <authorList>
            <person name="Meera S.P."/>
            <person name="Sreeshan A."/>
            <person name="Augustine A."/>
        </authorList>
    </citation>
    <scope>NUCLEOTIDE SEQUENCE</scope>
    <source>
        <tissue evidence="1">Leaf</tissue>
    </source>
</reference>
<organism evidence="1">
    <name type="scientific">Rhizophora mucronata</name>
    <name type="common">Asiatic mangrove</name>
    <dbReference type="NCBI Taxonomy" id="61149"/>
    <lineage>
        <taxon>Eukaryota</taxon>
        <taxon>Viridiplantae</taxon>
        <taxon>Streptophyta</taxon>
        <taxon>Embryophyta</taxon>
        <taxon>Tracheophyta</taxon>
        <taxon>Spermatophyta</taxon>
        <taxon>Magnoliopsida</taxon>
        <taxon>eudicotyledons</taxon>
        <taxon>Gunneridae</taxon>
        <taxon>Pentapetalae</taxon>
        <taxon>rosids</taxon>
        <taxon>fabids</taxon>
        <taxon>Malpighiales</taxon>
        <taxon>Rhizophoraceae</taxon>
        <taxon>Rhizophora</taxon>
    </lineage>
</organism>
<dbReference type="AlphaFoldDB" id="A0A2P2QYX0"/>
<name>A0A2P2QYX0_RHIMU</name>
<dbReference type="EMBL" id="GGEC01091696">
    <property type="protein sequence ID" value="MBX72180.1"/>
    <property type="molecule type" value="Transcribed_RNA"/>
</dbReference>
<evidence type="ECO:0000313" key="1">
    <source>
        <dbReference type="EMBL" id="MBX72180.1"/>
    </source>
</evidence>
<protein>
    <submittedName>
        <fullName evidence="1">Uncharacterized protein</fullName>
    </submittedName>
</protein>
<accession>A0A2P2QYX0</accession>
<proteinExistence type="predicted"/>